<dbReference type="Proteomes" id="UP000585474">
    <property type="component" value="Unassembled WGS sequence"/>
</dbReference>
<evidence type="ECO:0000313" key="2">
    <source>
        <dbReference type="EMBL" id="GFY86779.1"/>
    </source>
</evidence>
<feature type="compositionally biased region" description="Gly residues" evidence="1">
    <location>
        <begin position="52"/>
        <end position="63"/>
    </location>
</feature>
<dbReference type="EMBL" id="BJWL01000005">
    <property type="protein sequence ID" value="GFY86779.1"/>
    <property type="molecule type" value="Genomic_DNA"/>
</dbReference>
<feature type="region of interest" description="Disordered" evidence="1">
    <location>
        <begin position="24"/>
        <end position="63"/>
    </location>
</feature>
<evidence type="ECO:0000313" key="3">
    <source>
        <dbReference type="Proteomes" id="UP000585474"/>
    </source>
</evidence>
<gene>
    <name evidence="2" type="ORF">Acr_05g0004180</name>
</gene>
<name>A0A7J0ELG9_9ERIC</name>
<accession>A0A7J0ELG9</accession>
<keyword evidence="3" id="KW-1185">Reference proteome</keyword>
<protein>
    <submittedName>
        <fullName evidence="2">Uncharacterized protein</fullName>
    </submittedName>
</protein>
<comment type="caution">
    <text evidence="2">The sequence shown here is derived from an EMBL/GenBank/DDBJ whole genome shotgun (WGS) entry which is preliminary data.</text>
</comment>
<sequence length="113" mass="12631">MQYDQCEEEYLIVKKIEHRVKRSWPKGAAAWTKEEKSATEEEEREQSEAAMAGGGGDGGSGGGWSRVCHKNFLECSVMAVNEVRERERERVRWPGPDVVAAVPETEGKMSGFV</sequence>
<evidence type="ECO:0000256" key="1">
    <source>
        <dbReference type="SAM" id="MobiDB-lite"/>
    </source>
</evidence>
<proteinExistence type="predicted"/>
<organism evidence="2 3">
    <name type="scientific">Actinidia rufa</name>
    <dbReference type="NCBI Taxonomy" id="165716"/>
    <lineage>
        <taxon>Eukaryota</taxon>
        <taxon>Viridiplantae</taxon>
        <taxon>Streptophyta</taxon>
        <taxon>Embryophyta</taxon>
        <taxon>Tracheophyta</taxon>
        <taxon>Spermatophyta</taxon>
        <taxon>Magnoliopsida</taxon>
        <taxon>eudicotyledons</taxon>
        <taxon>Gunneridae</taxon>
        <taxon>Pentapetalae</taxon>
        <taxon>asterids</taxon>
        <taxon>Ericales</taxon>
        <taxon>Actinidiaceae</taxon>
        <taxon>Actinidia</taxon>
    </lineage>
</organism>
<reference evidence="2 3" key="1">
    <citation type="submission" date="2019-07" db="EMBL/GenBank/DDBJ databases">
        <title>De Novo Assembly of kiwifruit Actinidia rufa.</title>
        <authorList>
            <person name="Sugita-Konishi S."/>
            <person name="Sato K."/>
            <person name="Mori E."/>
            <person name="Abe Y."/>
            <person name="Kisaki G."/>
            <person name="Hamano K."/>
            <person name="Suezawa K."/>
            <person name="Otani M."/>
            <person name="Fukuda T."/>
            <person name="Manabe T."/>
            <person name="Gomi K."/>
            <person name="Tabuchi M."/>
            <person name="Akimitsu K."/>
            <person name="Kataoka I."/>
        </authorList>
    </citation>
    <scope>NUCLEOTIDE SEQUENCE [LARGE SCALE GENOMIC DNA]</scope>
    <source>
        <strain evidence="3">cv. Fuchu</strain>
    </source>
</reference>
<dbReference type="AlphaFoldDB" id="A0A7J0ELG9"/>